<gene>
    <name evidence="1" type="ORF">Lnau_2898</name>
</gene>
<dbReference type="SUPFAM" id="SSF46955">
    <property type="entry name" value="Putative DNA-binding domain"/>
    <property type="match status" value="1"/>
</dbReference>
<proteinExistence type="predicted"/>
<dbReference type="STRING" id="45070.Lnau_2898"/>
<evidence type="ECO:0000313" key="1">
    <source>
        <dbReference type="EMBL" id="KTD33250.1"/>
    </source>
</evidence>
<dbReference type="InterPro" id="IPR009061">
    <property type="entry name" value="DNA-bd_dom_put_sf"/>
</dbReference>
<sequence length="60" mass="7323">MSQELKQALLYITHLEQMTGRNRLTLRRWWNKGLFPRPSKINSVLVWRTEVIEQWINENV</sequence>
<dbReference type="EMBL" id="LNYO01000024">
    <property type="protein sequence ID" value="KTD33250.1"/>
    <property type="molecule type" value="Genomic_DNA"/>
</dbReference>
<reference evidence="1 2" key="1">
    <citation type="submission" date="2015-11" db="EMBL/GenBank/DDBJ databases">
        <title>Genomic analysis of 38 Legionella species identifies large and diverse effector repertoires.</title>
        <authorList>
            <person name="Burstein D."/>
            <person name="Amaro F."/>
            <person name="Zusman T."/>
            <person name="Lifshitz Z."/>
            <person name="Cohen O."/>
            <person name="Gilbert J.A."/>
            <person name="Pupko T."/>
            <person name="Shuman H.A."/>
            <person name="Segal G."/>
        </authorList>
    </citation>
    <scope>NUCLEOTIDE SEQUENCE [LARGE SCALE GENOMIC DNA]</scope>
    <source>
        <strain evidence="1 2">ATCC 49506</strain>
    </source>
</reference>
<dbReference type="OrthoDB" id="5298532at2"/>
<protein>
    <submittedName>
        <fullName evidence="1">Prophage regulatory protein-like protein</fullName>
    </submittedName>
</protein>
<evidence type="ECO:0000313" key="2">
    <source>
        <dbReference type="Proteomes" id="UP000054725"/>
    </source>
</evidence>
<dbReference type="AlphaFoldDB" id="A0A0W0WLP2"/>
<keyword evidence="2" id="KW-1185">Reference proteome</keyword>
<organism evidence="1 2">
    <name type="scientific">Legionella nautarum</name>
    <dbReference type="NCBI Taxonomy" id="45070"/>
    <lineage>
        <taxon>Bacteria</taxon>
        <taxon>Pseudomonadati</taxon>
        <taxon>Pseudomonadota</taxon>
        <taxon>Gammaproteobacteria</taxon>
        <taxon>Legionellales</taxon>
        <taxon>Legionellaceae</taxon>
        <taxon>Legionella</taxon>
    </lineage>
</organism>
<dbReference type="Proteomes" id="UP000054725">
    <property type="component" value="Unassembled WGS sequence"/>
</dbReference>
<dbReference type="Gene3D" id="1.10.238.160">
    <property type="match status" value="1"/>
</dbReference>
<dbReference type="PATRIC" id="fig|45070.6.peg.3056"/>
<name>A0A0W0WLP2_9GAMM</name>
<accession>A0A0W0WLP2</accession>
<comment type="caution">
    <text evidence="1">The sequence shown here is derived from an EMBL/GenBank/DDBJ whole genome shotgun (WGS) entry which is preliminary data.</text>
</comment>
<dbReference type="RefSeq" id="WP_058505855.1">
    <property type="nucleotide sequence ID" value="NZ_CAAAIF010000003.1"/>
</dbReference>